<protein>
    <submittedName>
        <fullName evidence="1">Uncharacterized protein</fullName>
    </submittedName>
</protein>
<dbReference type="AlphaFoldDB" id="A0AAE9KZW0"/>
<proteinExistence type="predicted"/>
<reference evidence="1" key="1">
    <citation type="submission" date="2022-05" db="EMBL/GenBank/DDBJ databases">
        <title>Alysiella filiformis genome sequencing.</title>
        <authorList>
            <person name="Viehboeck T."/>
        </authorList>
    </citation>
    <scope>NUCLEOTIDE SEQUENCE</scope>
    <source>
        <strain evidence="1">DSM 2580</strain>
    </source>
</reference>
<gene>
    <name evidence="1" type="ORF">LNQ82_00705</name>
</gene>
<name>A0AAE9KZW0_9NEIS</name>
<dbReference type="Proteomes" id="UP001056819">
    <property type="component" value="Chromosome"/>
</dbReference>
<evidence type="ECO:0000313" key="2">
    <source>
        <dbReference type="Proteomes" id="UP001056819"/>
    </source>
</evidence>
<evidence type="ECO:0000313" key="1">
    <source>
        <dbReference type="EMBL" id="URD67716.1"/>
    </source>
</evidence>
<accession>A0AAE9KZW0</accession>
<dbReference type="EMBL" id="CP097501">
    <property type="protein sequence ID" value="URD67716.1"/>
    <property type="molecule type" value="Genomic_DNA"/>
</dbReference>
<dbReference type="RefSeq" id="WP_156932224.1">
    <property type="nucleotide sequence ID" value="NZ_CP097501.1"/>
</dbReference>
<organism evidence="1 2">
    <name type="scientific">Conchiformibius steedae DSM 2580</name>
    <dbReference type="NCBI Taxonomy" id="1121352"/>
    <lineage>
        <taxon>Bacteria</taxon>
        <taxon>Pseudomonadati</taxon>
        <taxon>Pseudomonadota</taxon>
        <taxon>Betaproteobacteria</taxon>
        <taxon>Neisseriales</taxon>
        <taxon>Neisseriaceae</taxon>
        <taxon>Conchiformibius</taxon>
    </lineage>
</organism>
<sequence>MITPIYDVSLPSNVKSLLHSLIGRKLIKMLRCNNDSIEYLIKTFELEPRDFFSLCLGPILLYFEDGLIFGGSSDPSRNSVLVWVEKNEIGQTTQWLQEEDKNLIPFDAKDFTHWSVFLNQKIKSVSILKEIEKENLKKMELPNERGVLLNFENGLSLIISHGLNDNSDSTTIISLEEINSCFKGKLNYIDIL</sequence>